<reference evidence="3" key="1">
    <citation type="journal article" date="2020" name="Stud. Mycol.">
        <title>101 Dothideomycetes genomes: a test case for predicting lifestyles and emergence of pathogens.</title>
        <authorList>
            <person name="Haridas S."/>
            <person name="Albert R."/>
            <person name="Binder M."/>
            <person name="Bloem J."/>
            <person name="Labutti K."/>
            <person name="Salamov A."/>
            <person name="Andreopoulos B."/>
            <person name="Baker S."/>
            <person name="Barry K."/>
            <person name="Bills G."/>
            <person name="Bluhm B."/>
            <person name="Cannon C."/>
            <person name="Castanera R."/>
            <person name="Culley D."/>
            <person name="Daum C."/>
            <person name="Ezra D."/>
            <person name="Gonzalez J."/>
            <person name="Henrissat B."/>
            <person name="Kuo A."/>
            <person name="Liang C."/>
            <person name="Lipzen A."/>
            <person name="Lutzoni F."/>
            <person name="Magnuson J."/>
            <person name="Mondo S."/>
            <person name="Nolan M."/>
            <person name="Ohm R."/>
            <person name="Pangilinan J."/>
            <person name="Park H.-J."/>
            <person name="Ramirez L."/>
            <person name="Alfaro M."/>
            <person name="Sun H."/>
            <person name="Tritt A."/>
            <person name="Yoshinaga Y."/>
            <person name="Zwiers L.-H."/>
            <person name="Turgeon B."/>
            <person name="Goodwin S."/>
            <person name="Spatafora J."/>
            <person name="Crous P."/>
            <person name="Grigoriev I."/>
        </authorList>
    </citation>
    <scope>NUCLEOTIDE SEQUENCE</scope>
    <source>
        <strain evidence="3">CBS 113979</strain>
    </source>
</reference>
<evidence type="ECO:0000256" key="2">
    <source>
        <dbReference type="SAM" id="Phobius"/>
    </source>
</evidence>
<dbReference type="Proteomes" id="UP000800041">
    <property type="component" value="Unassembled WGS sequence"/>
</dbReference>
<accession>A0A6G1GRR9</accession>
<feature type="region of interest" description="Disordered" evidence="1">
    <location>
        <begin position="1"/>
        <end position="39"/>
    </location>
</feature>
<dbReference type="PANTHER" id="PTHR37848">
    <property type="entry name" value="EXPRESSED PROTEIN"/>
    <property type="match status" value="1"/>
</dbReference>
<dbReference type="EMBL" id="ML977173">
    <property type="protein sequence ID" value="KAF1983676.1"/>
    <property type="molecule type" value="Genomic_DNA"/>
</dbReference>
<sequence length="390" mass="44934">MGKPTDEPPKYRVAGSSAGEGETLSLHTTPDDYQYQDDVPHLDEDLPPAYGDEEPLTPLLVLEESGKKPLINRNGVDVIMDETFEHDSAYCERLIREWDKIPPAQLVTIKGTHTKTVKRDGKDQKETVVDFDLKLRLTEYLMNTHSGATSMWKEMVTVNNGEKAHRGTCIKRKAPLPNANDLEIQDDKPGLKEWCHRWCASHAQLKTFRYTRKVTGMDEDILRNNITRLVNRTGYCGHLRIDFPIENRAVEVWSDSKINRWRLNKWICALFYFSMLWILTWPYLFFATKRFAVVRTEWPFSQIDANGNKVYATVSEDQWFQKWKDLIKAAVIERAQGFLTEEDFARFLQICEPGPVESGNTHVDRVGNFLSAGARAYREVNRQLGWGGDC</sequence>
<dbReference type="AlphaFoldDB" id="A0A6G1GRR9"/>
<gene>
    <name evidence="3" type="ORF">K402DRAFT_338062</name>
</gene>
<keyword evidence="2" id="KW-0472">Membrane</keyword>
<keyword evidence="4" id="KW-1185">Reference proteome</keyword>
<evidence type="ECO:0000313" key="3">
    <source>
        <dbReference type="EMBL" id="KAF1983676.1"/>
    </source>
</evidence>
<evidence type="ECO:0000256" key="1">
    <source>
        <dbReference type="SAM" id="MobiDB-lite"/>
    </source>
</evidence>
<feature type="compositionally biased region" description="Basic and acidic residues" evidence="1">
    <location>
        <begin position="1"/>
        <end position="10"/>
    </location>
</feature>
<organism evidence="3 4">
    <name type="scientific">Aulographum hederae CBS 113979</name>
    <dbReference type="NCBI Taxonomy" id="1176131"/>
    <lineage>
        <taxon>Eukaryota</taxon>
        <taxon>Fungi</taxon>
        <taxon>Dikarya</taxon>
        <taxon>Ascomycota</taxon>
        <taxon>Pezizomycotina</taxon>
        <taxon>Dothideomycetes</taxon>
        <taxon>Pleosporomycetidae</taxon>
        <taxon>Aulographales</taxon>
        <taxon>Aulographaceae</taxon>
    </lineage>
</organism>
<keyword evidence="2" id="KW-0812">Transmembrane</keyword>
<name>A0A6G1GRR9_9PEZI</name>
<evidence type="ECO:0000313" key="4">
    <source>
        <dbReference type="Proteomes" id="UP000800041"/>
    </source>
</evidence>
<protein>
    <submittedName>
        <fullName evidence="3">Uncharacterized protein</fullName>
    </submittedName>
</protein>
<dbReference type="PANTHER" id="PTHR37848:SF1">
    <property type="entry name" value="SUN DOMAIN-CONTAINING PROTEIN"/>
    <property type="match status" value="1"/>
</dbReference>
<dbReference type="OrthoDB" id="203796at2759"/>
<feature type="transmembrane region" description="Helical" evidence="2">
    <location>
        <begin position="266"/>
        <end position="286"/>
    </location>
</feature>
<proteinExistence type="predicted"/>
<keyword evidence="2" id="KW-1133">Transmembrane helix</keyword>